<dbReference type="Proteomes" id="UP000799118">
    <property type="component" value="Unassembled WGS sequence"/>
</dbReference>
<reference evidence="1" key="1">
    <citation type="journal article" date="2019" name="Environ. Microbiol.">
        <title>Fungal ecological strategies reflected in gene transcription - a case study of two litter decomposers.</title>
        <authorList>
            <person name="Barbi F."/>
            <person name="Kohler A."/>
            <person name="Barry K."/>
            <person name="Baskaran P."/>
            <person name="Daum C."/>
            <person name="Fauchery L."/>
            <person name="Ihrmark K."/>
            <person name="Kuo A."/>
            <person name="LaButti K."/>
            <person name="Lipzen A."/>
            <person name="Morin E."/>
            <person name="Grigoriev I.V."/>
            <person name="Henrissat B."/>
            <person name="Lindahl B."/>
            <person name="Martin F."/>
        </authorList>
    </citation>
    <scope>NUCLEOTIDE SEQUENCE</scope>
    <source>
        <strain evidence="1">JB14</strain>
    </source>
</reference>
<sequence>MQEYNTILVPHFLKLNAVLLESPHLASYVQSLVLQFGNATITEALNDVTASIVQQLSNVNSLSLSFVFWDRFSLPLQVALKDIFRAPSLTRVTLYEFSIPTFHELASLLSHATHLKALCVQVDCGYDMPRSAIDAIGATSFPPRSIQLDRLQFGQSFATYISSWLGFRRSLLIRGSKSSITPNSEQSGI</sequence>
<keyword evidence="2" id="KW-1185">Reference proteome</keyword>
<accession>A0A6A4H3I3</accession>
<dbReference type="OrthoDB" id="2745898at2759"/>
<protein>
    <recommendedName>
        <fullName evidence="3">F-box domain-containing protein</fullName>
    </recommendedName>
</protein>
<evidence type="ECO:0000313" key="2">
    <source>
        <dbReference type="Proteomes" id="UP000799118"/>
    </source>
</evidence>
<dbReference type="AlphaFoldDB" id="A0A6A4H3I3"/>
<proteinExistence type="predicted"/>
<evidence type="ECO:0008006" key="3">
    <source>
        <dbReference type="Google" id="ProtNLM"/>
    </source>
</evidence>
<gene>
    <name evidence="1" type="ORF">BT96DRAFT_277575</name>
</gene>
<dbReference type="EMBL" id="ML769600">
    <property type="protein sequence ID" value="KAE9392260.1"/>
    <property type="molecule type" value="Genomic_DNA"/>
</dbReference>
<name>A0A6A4H3I3_9AGAR</name>
<organism evidence="1 2">
    <name type="scientific">Gymnopus androsaceus JB14</name>
    <dbReference type="NCBI Taxonomy" id="1447944"/>
    <lineage>
        <taxon>Eukaryota</taxon>
        <taxon>Fungi</taxon>
        <taxon>Dikarya</taxon>
        <taxon>Basidiomycota</taxon>
        <taxon>Agaricomycotina</taxon>
        <taxon>Agaricomycetes</taxon>
        <taxon>Agaricomycetidae</taxon>
        <taxon>Agaricales</taxon>
        <taxon>Marasmiineae</taxon>
        <taxon>Omphalotaceae</taxon>
        <taxon>Gymnopus</taxon>
    </lineage>
</organism>
<evidence type="ECO:0000313" key="1">
    <source>
        <dbReference type="EMBL" id="KAE9392260.1"/>
    </source>
</evidence>